<dbReference type="Proteomes" id="UP000244729">
    <property type="component" value="Chromosome"/>
</dbReference>
<evidence type="ECO:0000313" key="4">
    <source>
        <dbReference type="Proteomes" id="UP000244729"/>
    </source>
</evidence>
<dbReference type="EMBL" id="CP028913">
    <property type="protein sequence ID" value="AWB96280.1"/>
    <property type="molecule type" value="Genomic_DNA"/>
</dbReference>
<feature type="transmembrane region" description="Helical" evidence="1">
    <location>
        <begin position="327"/>
        <end position="347"/>
    </location>
</feature>
<protein>
    <recommendedName>
        <fullName evidence="2">Acyltransferase 3 domain-containing protein</fullName>
    </recommendedName>
</protein>
<evidence type="ECO:0000259" key="2">
    <source>
        <dbReference type="Pfam" id="PF01757"/>
    </source>
</evidence>
<dbReference type="AlphaFoldDB" id="A0A2S0WYD0"/>
<feature type="transmembrane region" description="Helical" evidence="1">
    <location>
        <begin position="260"/>
        <end position="282"/>
    </location>
</feature>
<feature type="transmembrane region" description="Helical" evidence="1">
    <location>
        <begin position="159"/>
        <end position="177"/>
    </location>
</feature>
<dbReference type="Pfam" id="PF01757">
    <property type="entry name" value="Acyl_transf_3"/>
    <property type="match status" value="1"/>
</dbReference>
<dbReference type="KEGG" id="agm:DCE93_11985"/>
<feature type="transmembrane region" description="Helical" evidence="1">
    <location>
        <begin position="302"/>
        <end position="321"/>
    </location>
</feature>
<feature type="transmembrane region" description="Helical" evidence="1">
    <location>
        <begin position="55"/>
        <end position="77"/>
    </location>
</feature>
<feature type="domain" description="Acyltransferase 3" evidence="2">
    <location>
        <begin position="5"/>
        <end position="344"/>
    </location>
</feature>
<evidence type="ECO:0000313" key="3">
    <source>
        <dbReference type="EMBL" id="AWB96280.1"/>
    </source>
</evidence>
<dbReference type="InterPro" id="IPR002656">
    <property type="entry name" value="Acyl_transf_3_dom"/>
</dbReference>
<proteinExistence type="predicted"/>
<dbReference type="GO" id="GO:0016747">
    <property type="term" value="F:acyltransferase activity, transferring groups other than amino-acyl groups"/>
    <property type="evidence" value="ECO:0007669"/>
    <property type="project" value="InterPro"/>
</dbReference>
<dbReference type="OrthoDB" id="9796461at2"/>
<gene>
    <name evidence="3" type="ORF">DCE93_11985</name>
</gene>
<keyword evidence="1" id="KW-1133">Transmembrane helix</keyword>
<dbReference type="PANTHER" id="PTHR23028">
    <property type="entry name" value="ACETYLTRANSFERASE"/>
    <property type="match status" value="1"/>
</dbReference>
<feature type="transmembrane region" description="Helical" evidence="1">
    <location>
        <begin position="206"/>
        <end position="222"/>
    </location>
</feature>
<evidence type="ECO:0000256" key="1">
    <source>
        <dbReference type="SAM" id="Phobius"/>
    </source>
</evidence>
<dbReference type="GO" id="GO:0009103">
    <property type="term" value="P:lipopolysaccharide biosynthetic process"/>
    <property type="evidence" value="ECO:0007669"/>
    <property type="project" value="TreeGrafter"/>
</dbReference>
<accession>A0A2S0WYD0</accession>
<keyword evidence="1" id="KW-0812">Transmembrane</keyword>
<feature type="transmembrane region" description="Helical" evidence="1">
    <location>
        <begin position="184"/>
        <end position="200"/>
    </location>
</feature>
<dbReference type="GO" id="GO:0016020">
    <property type="term" value="C:membrane"/>
    <property type="evidence" value="ECO:0007669"/>
    <property type="project" value="TreeGrafter"/>
</dbReference>
<name>A0A2S0WYD0_9MICO</name>
<dbReference type="InterPro" id="IPR050879">
    <property type="entry name" value="Acyltransferase_3"/>
</dbReference>
<sequence>MHRITALDGLRGLAALTVLVHHSLLLFPALAEPHYSSEPARFGSLEWLAVHTPIHALWEGKAGVYVFFVLSGFVLTLPALTPRGYDWRRYYPRRLLRLYLPVWAAVVFAAATILLVPRSEEVSSLWLDERPRSITFMALVRDLTLVAGNGGLASPLWSLTWEILFSLALPLVIWVAFKFRPAHGVLAALSIAVTTAGGIFHESALMYPPMFLLGVILAMRQEQISRWFSRANRSVWIALLIFGVFAVSVRWLIMAFGAPGFLLGATTGIMLVGATLFVVMALEWSAARRFLQIAPLRTVGRVSFSLYLVHEPIIVAAGFALPRDPLLAAVAAVVATALVTPIFYVAVEKPSIRLARAVGSIRPRVQPEPA</sequence>
<keyword evidence="4" id="KW-1185">Reference proteome</keyword>
<keyword evidence="1" id="KW-0472">Membrane</keyword>
<feature type="transmembrane region" description="Helical" evidence="1">
    <location>
        <begin position="98"/>
        <end position="116"/>
    </location>
</feature>
<reference evidence="3 4" key="1">
    <citation type="submission" date="2018-04" db="EMBL/GenBank/DDBJ databases">
        <authorList>
            <person name="Li J."/>
        </authorList>
    </citation>
    <scope>NUCLEOTIDE SEQUENCE [LARGE SCALE GENOMIC DNA]</scope>
    <source>
        <strain evidence="4">30A</strain>
    </source>
</reference>
<feature type="transmembrane region" description="Helical" evidence="1">
    <location>
        <begin position="234"/>
        <end position="254"/>
    </location>
</feature>
<dbReference type="RefSeq" id="WP_108596079.1">
    <property type="nucleotide sequence ID" value="NZ_CP028913.1"/>
</dbReference>
<dbReference type="PANTHER" id="PTHR23028:SF53">
    <property type="entry name" value="ACYL_TRANSF_3 DOMAIN-CONTAINING PROTEIN"/>
    <property type="match status" value="1"/>
</dbReference>
<organism evidence="3 4">
    <name type="scientific">Agromyces badenianii</name>
    <dbReference type="NCBI Taxonomy" id="2080742"/>
    <lineage>
        <taxon>Bacteria</taxon>
        <taxon>Bacillati</taxon>
        <taxon>Actinomycetota</taxon>
        <taxon>Actinomycetes</taxon>
        <taxon>Micrococcales</taxon>
        <taxon>Microbacteriaceae</taxon>
        <taxon>Agromyces</taxon>
    </lineage>
</organism>